<evidence type="ECO:0000313" key="3">
    <source>
        <dbReference type="Proteomes" id="UP000285575"/>
    </source>
</evidence>
<evidence type="ECO:0000256" key="1">
    <source>
        <dbReference type="SAM" id="MobiDB-lite"/>
    </source>
</evidence>
<evidence type="ECO:0000313" key="2">
    <source>
        <dbReference type="EMBL" id="RVU49365.1"/>
    </source>
</evidence>
<dbReference type="OrthoDB" id="5949373at2"/>
<proteinExistence type="predicted"/>
<organism evidence="2 3">
    <name type="scientific">Rubrivivax rivuli</name>
    <dbReference type="NCBI Taxonomy" id="1862385"/>
    <lineage>
        <taxon>Bacteria</taxon>
        <taxon>Pseudomonadati</taxon>
        <taxon>Pseudomonadota</taxon>
        <taxon>Betaproteobacteria</taxon>
        <taxon>Burkholderiales</taxon>
        <taxon>Sphaerotilaceae</taxon>
        <taxon>Rubrivivax</taxon>
    </lineage>
</organism>
<feature type="region of interest" description="Disordered" evidence="1">
    <location>
        <begin position="1"/>
        <end position="22"/>
    </location>
</feature>
<feature type="compositionally biased region" description="Low complexity" evidence="1">
    <location>
        <begin position="222"/>
        <end position="251"/>
    </location>
</feature>
<dbReference type="RefSeq" id="WP_128227002.1">
    <property type="nucleotide sequence ID" value="NZ_SACR01000001.1"/>
</dbReference>
<dbReference type="InterPro" id="IPR021783">
    <property type="entry name" value="DUF3348"/>
</dbReference>
<gene>
    <name evidence="2" type="ORF">EOE66_01975</name>
</gene>
<dbReference type="AlphaFoldDB" id="A0A437RRQ1"/>
<dbReference type="Pfam" id="PF11828">
    <property type="entry name" value="DUF3348"/>
    <property type="match status" value="1"/>
</dbReference>
<dbReference type="Proteomes" id="UP000285575">
    <property type="component" value="Unassembled WGS sequence"/>
</dbReference>
<accession>A0A437RRQ1</accession>
<sequence length="297" mass="30637">MLRAPPAGPAPGLTPGARAAAPPSATLNGSALVGLLAQLALSDRPAAPPSLVEGLGRWLGWREAIAVSAVLQAPPERSDGRLGAGPGRPTGPTAPPSAAPPTVPAGAATAAASAATRLQAEVQRVRDVLARRFEEALKEAPEDGSDFLPHRRRYFGAQQAMELTLAPLREQARALLARSGPPMAQLAALDAALAGALAPREQALLAQLPVLLEKHHTRLREAASALSPAQPPATAANPAAPAPAARARKPQAAPAWLTTFRHDMRRMLQAELELRLQPTLGLLDALRGPLPSSPGSA</sequence>
<comment type="caution">
    <text evidence="2">The sequence shown here is derived from an EMBL/GenBank/DDBJ whole genome shotgun (WGS) entry which is preliminary data.</text>
</comment>
<feature type="compositionally biased region" description="Pro residues" evidence="1">
    <location>
        <begin position="92"/>
        <end position="103"/>
    </location>
</feature>
<feature type="region of interest" description="Disordered" evidence="1">
    <location>
        <begin position="221"/>
        <end position="251"/>
    </location>
</feature>
<feature type="region of interest" description="Disordered" evidence="1">
    <location>
        <begin position="72"/>
        <end position="104"/>
    </location>
</feature>
<reference evidence="2 3" key="1">
    <citation type="submission" date="2019-01" db="EMBL/GenBank/DDBJ databases">
        <authorList>
            <person name="Chen W.-M."/>
        </authorList>
    </citation>
    <scope>NUCLEOTIDE SEQUENCE [LARGE SCALE GENOMIC DNA]</scope>
    <source>
        <strain evidence="2 3">KYPY4</strain>
    </source>
</reference>
<protein>
    <submittedName>
        <fullName evidence="2">DUF3348 family protein</fullName>
    </submittedName>
</protein>
<name>A0A437RRQ1_9BURK</name>
<keyword evidence="3" id="KW-1185">Reference proteome</keyword>
<dbReference type="EMBL" id="SACR01000001">
    <property type="protein sequence ID" value="RVU49365.1"/>
    <property type="molecule type" value="Genomic_DNA"/>
</dbReference>